<evidence type="ECO:0000256" key="1">
    <source>
        <dbReference type="ARBA" id="ARBA00007534"/>
    </source>
</evidence>
<accession>A0A7X6R279</accession>
<organism evidence="6 7">
    <name type="scientific">Nocardia gamkensis</name>
    <dbReference type="NCBI Taxonomy" id="352869"/>
    <lineage>
        <taxon>Bacteria</taxon>
        <taxon>Bacillati</taxon>
        <taxon>Actinomycetota</taxon>
        <taxon>Actinomycetes</taxon>
        <taxon>Mycobacteriales</taxon>
        <taxon>Nocardiaceae</taxon>
        <taxon>Nocardia</taxon>
    </lineage>
</organism>
<keyword evidence="2" id="KW-0719">Serine esterase</keyword>
<name>A0A7X6R279_9NOCA</name>
<keyword evidence="5" id="KW-0732">Signal</keyword>
<evidence type="ECO:0000256" key="5">
    <source>
        <dbReference type="SAM" id="SignalP"/>
    </source>
</evidence>
<dbReference type="PANTHER" id="PTHR33630">
    <property type="entry name" value="CUTINASE RV1984C-RELATED-RELATED"/>
    <property type="match status" value="1"/>
</dbReference>
<feature type="signal peptide" evidence="5">
    <location>
        <begin position="1"/>
        <end position="21"/>
    </location>
</feature>
<evidence type="ECO:0000313" key="6">
    <source>
        <dbReference type="EMBL" id="NKY26065.1"/>
    </source>
</evidence>
<feature type="chain" id="PRO_5039562579" evidence="5">
    <location>
        <begin position="22"/>
        <end position="304"/>
    </location>
</feature>
<gene>
    <name evidence="6" type="ORF">HGB38_07505</name>
</gene>
<evidence type="ECO:0000256" key="3">
    <source>
        <dbReference type="ARBA" id="ARBA00022801"/>
    </source>
</evidence>
<dbReference type="Pfam" id="PF01083">
    <property type="entry name" value="Cutinase"/>
    <property type="match status" value="1"/>
</dbReference>
<sequence>MFTRWKTIAAACVAAAVTATVQLGGAPFADGAPSHCPDLYVVAIPGTWETSSTDPGKGMLASSLNGLPGDVQVDYVPYAATAFPWESEVYGRSKQEAIDKARTLASDMAQACEATRIALLGYSQGADAAGDLAAEIGTGLGVMPPHRVVLVGLISDPRRSPNDTLIGPPVPGAGAAGPRPGGFGWLTPRTYTFCAAGDLYCAMPEGDFAGRIAGFFVQLSNPDPGKMGNYQQQATEIIGDALAAGGLGLLSDQINASAYEQRKQQIDDFLKSGIHQSYPSYTLGPDALTPLTWLRQRLIEEARP</sequence>
<dbReference type="Proteomes" id="UP000540698">
    <property type="component" value="Unassembled WGS sequence"/>
</dbReference>
<dbReference type="AlphaFoldDB" id="A0A7X6R279"/>
<evidence type="ECO:0000256" key="2">
    <source>
        <dbReference type="ARBA" id="ARBA00022487"/>
    </source>
</evidence>
<dbReference type="EMBL" id="JAAXOS010000003">
    <property type="protein sequence ID" value="NKY26065.1"/>
    <property type="molecule type" value="Genomic_DNA"/>
</dbReference>
<evidence type="ECO:0000256" key="4">
    <source>
        <dbReference type="ARBA" id="ARBA00023157"/>
    </source>
</evidence>
<keyword evidence="4" id="KW-1015">Disulfide bond</keyword>
<comment type="similarity">
    <text evidence="1">Belongs to the cutinase family.</text>
</comment>
<dbReference type="SMART" id="SM01110">
    <property type="entry name" value="Cutinase"/>
    <property type="match status" value="1"/>
</dbReference>
<dbReference type="RefSeq" id="WP_062977208.1">
    <property type="nucleotide sequence ID" value="NZ_JAAXOS010000003.1"/>
</dbReference>
<dbReference type="InterPro" id="IPR029058">
    <property type="entry name" value="AB_hydrolase_fold"/>
</dbReference>
<evidence type="ECO:0000313" key="7">
    <source>
        <dbReference type="Proteomes" id="UP000540698"/>
    </source>
</evidence>
<dbReference type="Gene3D" id="3.40.50.1820">
    <property type="entry name" value="alpha/beta hydrolase"/>
    <property type="match status" value="1"/>
</dbReference>
<dbReference type="InterPro" id="IPR000675">
    <property type="entry name" value="Cutinase/axe"/>
</dbReference>
<dbReference type="SUPFAM" id="SSF53474">
    <property type="entry name" value="alpha/beta-Hydrolases"/>
    <property type="match status" value="1"/>
</dbReference>
<dbReference type="PANTHER" id="PTHR33630:SF9">
    <property type="entry name" value="CUTINASE 4"/>
    <property type="match status" value="1"/>
</dbReference>
<reference evidence="6 7" key="1">
    <citation type="submission" date="2020-04" db="EMBL/GenBank/DDBJ databases">
        <title>MicrobeNet Type strains.</title>
        <authorList>
            <person name="Nicholson A.C."/>
        </authorList>
    </citation>
    <scope>NUCLEOTIDE SEQUENCE [LARGE SCALE GENOMIC DNA]</scope>
    <source>
        <strain evidence="6 7">DSM 44956</strain>
    </source>
</reference>
<comment type="caution">
    <text evidence="6">The sequence shown here is derived from an EMBL/GenBank/DDBJ whole genome shotgun (WGS) entry which is preliminary data.</text>
</comment>
<proteinExistence type="inferred from homology"/>
<dbReference type="GO" id="GO:0052689">
    <property type="term" value="F:carboxylic ester hydrolase activity"/>
    <property type="evidence" value="ECO:0007669"/>
    <property type="project" value="UniProtKB-KW"/>
</dbReference>
<keyword evidence="3" id="KW-0378">Hydrolase</keyword>
<protein>
    <submittedName>
        <fullName evidence="6">Cutinase family protein</fullName>
    </submittedName>
</protein>
<keyword evidence="7" id="KW-1185">Reference proteome</keyword>